<dbReference type="InterPro" id="IPR005183">
    <property type="entry name" value="DUF305_CopM-like"/>
</dbReference>
<keyword evidence="5" id="KW-1185">Reference proteome</keyword>
<evidence type="ECO:0000313" key="5">
    <source>
        <dbReference type="Proteomes" id="UP000292881"/>
    </source>
</evidence>
<organism evidence="4 5">
    <name type="scientific">Agromyces binzhouensis</name>
    <dbReference type="NCBI Taxonomy" id="1817495"/>
    <lineage>
        <taxon>Bacteria</taxon>
        <taxon>Bacillati</taxon>
        <taxon>Actinomycetota</taxon>
        <taxon>Actinomycetes</taxon>
        <taxon>Micrococcales</taxon>
        <taxon>Microbacteriaceae</taxon>
        <taxon>Agromyces</taxon>
    </lineage>
</organism>
<feature type="chain" id="PRO_5038413737" evidence="2">
    <location>
        <begin position="25"/>
        <end position="199"/>
    </location>
</feature>
<dbReference type="InterPro" id="IPR012347">
    <property type="entry name" value="Ferritin-like"/>
</dbReference>
<gene>
    <name evidence="4" type="ORF">ESO86_17765</name>
</gene>
<dbReference type="PANTHER" id="PTHR36933:SF1">
    <property type="entry name" value="SLL0788 PROTEIN"/>
    <property type="match status" value="1"/>
</dbReference>
<proteinExistence type="predicted"/>
<sequence length="199" mass="20938">MHTTRTTLTLATTVALALALSGCAGPTTSGADSDGSTGAAASASDARPGAADVMFAQMMIPHHEQAVEMSEELLAKDGIDDSVRDLAEQIMAAQQPEIDLMRGWLDAWGAEELDDMGGMDHGDGMMSDDDLAILEEATGEEASRLFLQQMIVHHEGAVRMAQTEIAQGEHPDAVELAEAVVIAQTEEIAGMQAMLEGSE</sequence>
<dbReference type="EMBL" id="SDPL01000698">
    <property type="protein sequence ID" value="RXZ39708.1"/>
    <property type="molecule type" value="Genomic_DNA"/>
</dbReference>
<evidence type="ECO:0000256" key="2">
    <source>
        <dbReference type="SAM" id="SignalP"/>
    </source>
</evidence>
<name>A0A4Q2J497_9MICO</name>
<evidence type="ECO:0000313" key="4">
    <source>
        <dbReference type="EMBL" id="RXZ39708.1"/>
    </source>
</evidence>
<accession>A0A4Q2J497</accession>
<feature type="region of interest" description="Disordered" evidence="1">
    <location>
        <begin position="25"/>
        <end position="44"/>
    </location>
</feature>
<keyword evidence="2" id="KW-0732">Signal</keyword>
<comment type="caution">
    <text evidence="4">The sequence shown here is derived from an EMBL/GenBank/DDBJ whole genome shotgun (WGS) entry which is preliminary data.</text>
</comment>
<feature type="domain" description="DUF305" evidence="3">
    <location>
        <begin position="52"/>
        <end position="195"/>
    </location>
</feature>
<evidence type="ECO:0000256" key="1">
    <source>
        <dbReference type="SAM" id="MobiDB-lite"/>
    </source>
</evidence>
<reference evidence="4 5" key="1">
    <citation type="submission" date="2019-01" db="EMBL/GenBank/DDBJ databases">
        <authorList>
            <person name="Li J."/>
        </authorList>
    </citation>
    <scope>NUCLEOTIDE SEQUENCE [LARGE SCALE GENOMIC DNA]</scope>
    <source>
        <strain evidence="4 5">CGMCC 4.7180</strain>
    </source>
</reference>
<dbReference type="Gene3D" id="1.20.1260.10">
    <property type="match status" value="1"/>
</dbReference>
<dbReference type="Proteomes" id="UP000292881">
    <property type="component" value="Unassembled WGS sequence"/>
</dbReference>
<evidence type="ECO:0000259" key="3">
    <source>
        <dbReference type="Pfam" id="PF03713"/>
    </source>
</evidence>
<protein>
    <submittedName>
        <fullName evidence="4">DUF305 domain-containing protein</fullName>
    </submittedName>
</protein>
<dbReference type="PROSITE" id="PS51257">
    <property type="entry name" value="PROKAR_LIPOPROTEIN"/>
    <property type="match status" value="1"/>
</dbReference>
<dbReference type="PANTHER" id="PTHR36933">
    <property type="entry name" value="SLL0788 PROTEIN"/>
    <property type="match status" value="1"/>
</dbReference>
<dbReference type="Pfam" id="PF03713">
    <property type="entry name" value="DUF305"/>
    <property type="match status" value="1"/>
</dbReference>
<dbReference type="OrthoDB" id="26872at2"/>
<feature type="signal peptide" evidence="2">
    <location>
        <begin position="1"/>
        <end position="24"/>
    </location>
</feature>
<dbReference type="RefSeq" id="WP_129236037.1">
    <property type="nucleotide sequence ID" value="NZ_SDPL01000698.1"/>
</dbReference>
<dbReference type="AlphaFoldDB" id="A0A4Q2J497"/>